<dbReference type="RefSeq" id="WP_281760718.1">
    <property type="nucleotide sequence ID" value="NZ_AP026709.1"/>
</dbReference>
<dbReference type="Pfam" id="PF01627">
    <property type="entry name" value="Hpt"/>
    <property type="match status" value="1"/>
</dbReference>
<dbReference type="EMBL" id="AP026709">
    <property type="protein sequence ID" value="BDQ38214.1"/>
    <property type="molecule type" value="Genomic_DNA"/>
</dbReference>
<dbReference type="PROSITE" id="PS50894">
    <property type="entry name" value="HPT"/>
    <property type="match status" value="1"/>
</dbReference>
<sequence>MLDSHTTAARIYPVLELDEICEFLELTRNEIMMLVPKAVEEVEYRFDLIRKSVRSNDFNEIVLHSHTLKSVAASIGARATREVVSKLESVAKRGDTDMCVRLIGELEEEVSRLAAEVAAL</sequence>
<evidence type="ECO:0000313" key="4">
    <source>
        <dbReference type="Proteomes" id="UP001317742"/>
    </source>
</evidence>
<gene>
    <name evidence="3" type="ORF">SYK_25740</name>
</gene>
<dbReference type="InterPro" id="IPR036641">
    <property type="entry name" value="HPT_dom_sf"/>
</dbReference>
<dbReference type="InterPro" id="IPR008207">
    <property type="entry name" value="Sig_transdc_His_kin_Hpt_dom"/>
</dbReference>
<reference evidence="3 4" key="1">
    <citation type="submission" date="2022-08" db="EMBL/GenBank/DDBJ databases">
        <title>Genome Sequence of the sulphate-reducing bacterium, Pseudodesulfovibrio sp. SYK.</title>
        <authorList>
            <person name="Kondo R."/>
            <person name="Kataoka T."/>
        </authorList>
    </citation>
    <scope>NUCLEOTIDE SEQUENCE [LARGE SCALE GENOMIC DNA]</scope>
    <source>
        <strain evidence="3 4">SYK</strain>
    </source>
</reference>
<evidence type="ECO:0000259" key="2">
    <source>
        <dbReference type="PROSITE" id="PS50894"/>
    </source>
</evidence>
<accession>A0ABN6S7C6</accession>
<feature type="modified residue" description="Phosphohistidine" evidence="1">
    <location>
        <position position="66"/>
    </location>
</feature>
<keyword evidence="4" id="KW-1185">Reference proteome</keyword>
<dbReference type="Gene3D" id="1.20.120.160">
    <property type="entry name" value="HPT domain"/>
    <property type="match status" value="1"/>
</dbReference>
<name>A0ABN6S7C6_9BACT</name>
<keyword evidence="1" id="KW-0597">Phosphoprotein</keyword>
<proteinExistence type="predicted"/>
<protein>
    <recommendedName>
        <fullName evidence="2">HPt domain-containing protein</fullName>
    </recommendedName>
</protein>
<dbReference type="Proteomes" id="UP001317742">
    <property type="component" value="Chromosome"/>
</dbReference>
<evidence type="ECO:0000313" key="3">
    <source>
        <dbReference type="EMBL" id="BDQ38214.1"/>
    </source>
</evidence>
<dbReference type="SUPFAM" id="SSF47226">
    <property type="entry name" value="Histidine-containing phosphotransfer domain, HPT domain"/>
    <property type="match status" value="1"/>
</dbReference>
<feature type="domain" description="HPt" evidence="2">
    <location>
        <begin position="27"/>
        <end position="120"/>
    </location>
</feature>
<evidence type="ECO:0000256" key="1">
    <source>
        <dbReference type="PROSITE-ProRule" id="PRU00110"/>
    </source>
</evidence>
<organism evidence="3 4">
    <name type="scientific">Pseudodesulfovibrio nedwellii</name>
    <dbReference type="NCBI Taxonomy" id="2973072"/>
    <lineage>
        <taxon>Bacteria</taxon>
        <taxon>Pseudomonadati</taxon>
        <taxon>Thermodesulfobacteriota</taxon>
        <taxon>Desulfovibrionia</taxon>
        <taxon>Desulfovibrionales</taxon>
        <taxon>Desulfovibrionaceae</taxon>
    </lineage>
</organism>